<evidence type="ECO:0000256" key="1">
    <source>
        <dbReference type="SAM" id="MobiDB-lite"/>
    </source>
</evidence>
<organism evidence="3 4">
    <name type="scientific">Candidatus Oscillibacter excrementigallinarum</name>
    <dbReference type="NCBI Taxonomy" id="2838716"/>
    <lineage>
        <taxon>Bacteria</taxon>
        <taxon>Bacillati</taxon>
        <taxon>Bacillota</taxon>
        <taxon>Clostridia</taxon>
        <taxon>Eubacteriales</taxon>
        <taxon>Oscillospiraceae</taxon>
        <taxon>Oscillibacter</taxon>
    </lineage>
</organism>
<dbReference type="EMBL" id="DWZJ01000062">
    <property type="protein sequence ID" value="HJB13529.1"/>
    <property type="molecule type" value="Genomic_DNA"/>
</dbReference>
<accession>A0A9D2LIW4</accession>
<feature type="transmembrane region" description="Helical" evidence="2">
    <location>
        <begin position="29"/>
        <end position="62"/>
    </location>
</feature>
<comment type="caution">
    <text evidence="3">The sequence shown here is derived from an EMBL/GenBank/DDBJ whole genome shotgun (WGS) entry which is preliminary data.</text>
</comment>
<keyword evidence="2" id="KW-0472">Membrane</keyword>
<keyword evidence="2" id="KW-0812">Transmembrane</keyword>
<proteinExistence type="predicted"/>
<keyword evidence="2" id="KW-1133">Transmembrane helix</keyword>
<feature type="transmembrane region" description="Helical" evidence="2">
    <location>
        <begin position="144"/>
        <end position="163"/>
    </location>
</feature>
<evidence type="ECO:0000256" key="2">
    <source>
        <dbReference type="SAM" id="Phobius"/>
    </source>
</evidence>
<protein>
    <recommendedName>
        <fullName evidence="5">TM2 domain-containing protein</fullName>
    </recommendedName>
</protein>
<reference evidence="3" key="2">
    <citation type="submission" date="2021-04" db="EMBL/GenBank/DDBJ databases">
        <authorList>
            <person name="Gilroy R."/>
        </authorList>
    </citation>
    <scope>NUCLEOTIDE SEQUENCE</scope>
    <source>
        <strain evidence="3">ChiBcec18-1249</strain>
    </source>
</reference>
<dbReference type="AlphaFoldDB" id="A0A9D2LIW4"/>
<evidence type="ECO:0000313" key="3">
    <source>
        <dbReference type="EMBL" id="HJB13529.1"/>
    </source>
</evidence>
<evidence type="ECO:0008006" key="5">
    <source>
        <dbReference type="Google" id="ProtNLM"/>
    </source>
</evidence>
<feature type="region of interest" description="Disordered" evidence="1">
    <location>
        <begin position="173"/>
        <end position="220"/>
    </location>
</feature>
<evidence type="ECO:0000313" key="4">
    <source>
        <dbReference type="Proteomes" id="UP000823824"/>
    </source>
</evidence>
<dbReference type="Proteomes" id="UP000823824">
    <property type="component" value="Unassembled WGS sequence"/>
</dbReference>
<gene>
    <name evidence="3" type="ORF">H9787_07440</name>
</gene>
<sequence length="220" mass="24299">MTPKNGFLLFIASCLSGCGQMYQGYMKRGLSLLLAFCMVLFVSTYFYLGTLALFLPVIWLYAFFDSYSLRSQLAAGTAPEDAFLFGLSDMDSKRLGELLRKRHSLIGWVLVAVGVYMLYDMLMGQLSNLFFGWFGEWLYSLLRYGLPRVVITVLVILLGLWFIRGPKAKAPIDDDIPPFTPPAAGPAPSAGADPMEETAADSSAAVNAPEGEEDRHDKQP</sequence>
<reference evidence="3" key="1">
    <citation type="journal article" date="2021" name="PeerJ">
        <title>Extensive microbial diversity within the chicken gut microbiome revealed by metagenomics and culture.</title>
        <authorList>
            <person name="Gilroy R."/>
            <person name="Ravi A."/>
            <person name="Getino M."/>
            <person name="Pursley I."/>
            <person name="Horton D.L."/>
            <person name="Alikhan N.F."/>
            <person name="Baker D."/>
            <person name="Gharbi K."/>
            <person name="Hall N."/>
            <person name="Watson M."/>
            <person name="Adriaenssens E.M."/>
            <person name="Foster-Nyarko E."/>
            <person name="Jarju S."/>
            <person name="Secka A."/>
            <person name="Antonio M."/>
            <person name="Oren A."/>
            <person name="Chaudhuri R.R."/>
            <person name="La Ragione R."/>
            <person name="Hildebrand F."/>
            <person name="Pallen M.J."/>
        </authorList>
    </citation>
    <scope>NUCLEOTIDE SEQUENCE</scope>
    <source>
        <strain evidence="3">ChiBcec18-1249</strain>
    </source>
</reference>
<name>A0A9D2LIW4_9FIRM</name>
<feature type="transmembrane region" description="Helical" evidence="2">
    <location>
        <begin position="105"/>
        <end position="124"/>
    </location>
</feature>